<evidence type="ECO:0000313" key="5">
    <source>
        <dbReference type="Proteomes" id="UP000198506"/>
    </source>
</evidence>
<feature type="domain" description="YrhK" evidence="3">
    <location>
        <begin position="27"/>
        <end position="81"/>
    </location>
</feature>
<evidence type="ECO:0000256" key="1">
    <source>
        <dbReference type="SAM" id="MobiDB-lite"/>
    </source>
</evidence>
<dbReference type="InterPro" id="IPR025424">
    <property type="entry name" value="YrhK_domain"/>
</dbReference>
<organism evidence="4 5">
    <name type="scientific">Agrococcus baldri</name>
    <dbReference type="NCBI Taxonomy" id="153730"/>
    <lineage>
        <taxon>Bacteria</taxon>
        <taxon>Bacillati</taxon>
        <taxon>Actinomycetota</taxon>
        <taxon>Actinomycetes</taxon>
        <taxon>Micrococcales</taxon>
        <taxon>Microbacteriaceae</taxon>
        <taxon>Agrococcus</taxon>
    </lineage>
</organism>
<dbReference type="EMBL" id="FOZN01000002">
    <property type="protein sequence ID" value="SFS10252.1"/>
    <property type="molecule type" value="Genomic_DNA"/>
</dbReference>
<feature type="compositionally biased region" description="Basic and acidic residues" evidence="1">
    <location>
        <begin position="107"/>
        <end position="119"/>
    </location>
</feature>
<keyword evidence="2" id="KW-0812">Transmembrane</keyword>
<dbReference type="AlphaFoldDB" id="A0AA94HMJ4"/>
<comment type="caution">
    <text evidence="4">The sequence shown here is derived from an EMBL/GenBank/DDBJ whole genome shotgun (WGS) entry which is preliminary data.</text>
</comment>
<gene>
    <name evidence="4" type="ORF">SAMN04487783_1381</name>
</gene>
<evidence type="ECO:0000256" key="2">
    <source>
        <dbReference type="SAM" id="Phobius"/>
    </source>
</evidence>
<proteinExistence type="predicted"/>
<evidence type="ECO:0000259" key="3">
    <source>
        <dbReference type="Pfam" id="PF14145"/>
    </source>
</evidence>
<feature type="region of interest" description="Disordered" evidence="1">
    <location>
        <begin position="100"/>
        <end position="130"/>
    </location>
</feature>
<protein>
    <submittedName>
        <fullName evidence="4">YrhK-like protein</fullName>
    </submittedName>
</protein>
<accession>A0AA94HMJ4</accession>
<sequence length="130" mass="14484">MSGEARRPLFDPRDRDISPAAARRYALYEVLHTVADFTAATLFIVGSILFFFESTMRIATWGFLLGSICFALKPAIRLARELWLAKQHDVERLAGAAPEAPGSFRVRSSERDHAARQDVETPPGPDRAPE</sequence>
<evidence type="ECO:0000313" key="4">
    <source>
        <dbReference type="EMBL" id="SFS10252.1"/>
    </source>
</evidence>
<keyword evidence="2" id="KW-1133">Transmembrane helix</keyword>
<keyword evidence="2" id="KW-0472">Membrane</keyword>
<dbReference type="Pfam" id="PF14145">
    <property type="entry name" value="YrhK"/>
    <property type="match status" value="1"/>
</dbReference>
<feature type="transmembrane region" description="Helical" evidence="2">
    <location>
        <begin position="58"/>
        <end position="76"/>
    </location>
</feature>
<dbReference type="RefSeq" id="WP_318255387.1">
    <property type="nucleotide sequence ID" value="NZ_FOZN01000002.1"/>
</dbReference>
<name>A0AA94HMJ4_9MICO</name>
<feature type="transmembrane region" description="Helical" evidence="2">
    <location>
        <begin position="30"/>
        <end position="52"/>
    </location>
</feature>
<reference evidence="4 5" key="1">
    <citation type="submission" date="2016-10" db="EMBL/GenBank/DDBJ databases">
        <authorList>
            <person name="Varghese N."/>
            <person name="Submissions S."/>
        </authorList>
    </citation>
    <scope>NUCLEOTIDE SEQUENCE [LARGE SCALE GENOMIC DNA]</scope>
    <source>
        <strain evidence="4 5">IAM 15147</strain>
    </source>
</reference>
<dbReference type="Proteomes" id="UP000198506">
    <property type="component" value="Unassembled WGS sequence"/>
</dbReference>
<keyword evidence="5" id="KW-1185">Reference proteome</keyword>